<keyword evidence="2" id="KW-1133">Transmembrane helix</keyword>
<feature type="transmembrane region" description="Helical" evidence="2">
    <location>
        <begin position="97"/>
        <end position="119"/>
    </location>
</feature>
<protein>
    <submittedName>
        <fullName evidence="3">Uncharacterized protein</fullName>
    </submittedName>
</protein>
<dbReference type="EMBL" id="CP068570">
    <property type="protein sequence ID" value="QQZ49198.1"/>
    <property type="molecule type" value="Genomic_DNA"/>
</dbReference>
<evidence type="ECO:0000313" key="3">
    <source>
        <dbReference type="EMBL" id="QQZ49198.1"/>
    </source>
</evidence>
<evidence type="ECO:0000256" key="2">
    <source>
        <dbReference type="SAM" id="Phobius"/>
    </source>
</evidence>
<reference evidence="3" key="1">
    <citation type="submission" date="2021-01" db="EMBL/GenBank/DDBJ databases">
        <title>Genome sequence of Phenylobacterium sp. 20VBR1 isolated from a valley glaceir, Ny-Alesund, Svalbard.</title>
        <authorList>
            <person name="Thomas F.A."/>
            <person name="Krishnan K.P."/>
            <person name="Sinha R.K."/>
        </authorList>
    </citation>
    <scope>NUCLEOTIDE SEQUENCE</scope>
    <source>
        <strain evidence="3">20VBR1</strain>
    </source>
</reference>
<feature type="region of interest" description="Disordered" evidence="1">
    <location>
        <begin position="54"/>
        <end position="81"/>
    </location>
</feature>
<organism evidence="3">
    <name type="scientific">Phenylobacterium glaciei</name>
    <dbReference type="NCBI Taxonomy" id="2803784"/>
    <lineage>
        <taxon>Bacteria</taxon>
        <taxon>Pseudomonadati</taxon>
        <taxon>Pseudomonadota</taxon>
        <taxon>Alphaproteobacteria</taxon>
        <taxon>Caulobacterales</taxon>
        <taxon>Caulobacteraceae</taxon>
        <taxon>Phenylobacterium</taxon>
    </lineage>
</organism>
<proteinExistence type="predicted"/>
<feature type="transmembrane region" description="Helical" evidence="2">
    <location>
        <begin position="9"/>
        <end position="31"/>
    </location>
</feature>
<keyword evidence="2" id="KW-0812">Transmembrane</keyword>
<sequence>MAAAGLGRALVRVAVAGLWAFGFYIAALYGVGLLGATSAGGTACCRRATAMSPGTCGKPGAGRPPHPGLHRDPRRGAPTGSQIRARAPWLHRWNGRLFVVAAVVAAASGVFIALTRGAVAGSI</sequence>
<evidence type="ECO:0000256" key="1">
    <source>
        <dbReference type="SAM" id="MobiDB-lite"/>
    </source>
</evidence>
<dbReference type="AlphaFoldDB" id="A0A974P1Y9"/>
<keyword evidence="2" id="KW-0472">Membrane</keyword>
<accession>A0A974P1Y9</accession>
<gene>
    <name evidence="3" type="ORF">JKL49_19000</name>
</gene>
<name>A0A974P1Y9_9CAUL</name>